<feature type="transmembrane region" description="Helical" evidence="6">
    <location>
        <begin position="91"/>
        <end position="109"/>
    </location>
</feature>
<dbReference type="InterPro" id="IPR020846">
    <property type="entry name" value="MFS_dom"/>
</dbReference>
<dbReference type="PANTHER" id="PTHR23502:SF47">
    <property type="entry name" value="MAJOR FACILITATOR SUPERFAMILY (MFS) PROFILE DOMAIN-CONTAINING PROTEIN-RELATED"/>
    <property type="match status" value="1"/>
</dbReference>
<proteinExistence type="predicted"/>
<protein>
    <submittedName>
        <fullName evidence="8">Citrinin biosynthesis cluster MFS transporter mrr1</fullName>
    </submittedName>
</protein>
<feature type="domain" description="Major facilitator superfamily (MFS) profile" evidence="7">
    <location>
        <begin position="56"/>
        <end position="493"/>
    </location>
</feature>
<dbReference type="AlphaFoldDB" id="A0A7D8YPN6"/>
<evidence type="ECO:0000256" key="5">
    <source>
        <dbReference type="SAM" id="MobiDB-lite"/>
    </source>
</evidence>
<keyword evidence="3 6" id="KW-1133">Transmembrane helix</keyword>
<feature type="transmembrane region" description="Helical" evidence="6">
    <location>
        <begin position="180"/>
        <end position="202"/>
    </location>
</feature>
<feature type="transmembrane region" description="Helical" evidence="6">
    <location>
        <begin position="54"/>
        <end position="79"/>
    </location>
</feature>
<feature type="transmembrane region" description="Helical" evidence="6">
    <location>
        <begin position="121"/>
        <end position="139"/>
    </location>
</feature>
<dbReference type="Pfam" id="PF07690">
    <property type="entry name" value="MFS_1"/>
    <property type="match status" value="1"/>
</dbReference>
<gene>
    <name evidence="8" type="primary">mrr1_0</name>
    <name evidence="8" type="ORF">LCER1_G003146</name>
</gene>
<dbReference type="EMBL" id="QGMG01000194">
    <property type="protein sequence ID" value="TVY55988.1"/>
    <property type="molecule type" value="Genomic_DNA"/>
</dbReference>
<sequence length="493" mass="54040">MRSEDNAERGPLGSIQDEHDHGNGNSLELDSNLVGWDGPDDPKNPQNFSRKRKWIITINMGLMAFCATFASSIFSSAAVATSKEFGKSQEVMTLGASLFVLGFSFGPIVWGPFSEVFGRKIPLFAGMIGFVIFQVPVAVASNVETIMICRFLGGCFGAAPLAVVGGLADIWDPIGRTMAICVFAGGTFIGPVGAPIIGGFIVDSYLGWRWTAWVTLILSAFLGAIGFFAIPETSAATLLQYRAKELRFRTKNWALHAKADEVRVDARSIVTVYLVRPFAMLLQEPILLFVTIYLSFIYGILYLFFEAFPISFQEQRGWNAGVGGLPFLSIIVGVVLGSTVLVISTKTRFARKYRENDRVIPEERLPPMILGAFLLPIGLFWFGWTSSPHITWVPQIIGAVPAGMGILIGFWQGINYLIDCYGVYSNSAIAGNTFVRSLAGAGFPLFATPMYHNLGVPWASSLLAFLCVLFIPAPIIFFYYGAKIRKWSRFAAM</sequence>
<feature type="transmembrane region" description="Helical" evidence="6">
    <location>
        <begin position="365"/>
        <end position="384"/>
    </location>
</feature>
<keyword evidence="9" id="KW-1185">Reference proteome</keyword>
<feature type="transmembrane region" description="Helical" evidence="6">
    <location>
        <begin position="286"/>
        <end position="305"/>
    </location>
</feature>
<dbReference type="GO" id="GO:0022857">
    <property type="term" value="F:transmembrane transporter activity"/>
    <property type="evidence" value="ECO:0007669"/>
    <property type="project" value="InterPro"/>
</dbReference>
<dbReference type="InterPro" id="IPR011701">
    <property type="entry name" value="MFS"/>
</dbReference>
<feature type="transmembrane region" description="Helical" evidence="6">
    <location>
        <begin position="145"/>
        <end position="168"/>
    </location>
</feature>
<dbReference type="CDD" id="cd17323">
    <property type="entry name" value="MFS_Tpo1_MDR_like"/>
    <property type="match status" value="1"/>
</dbReference>
<feature type="transmembrane region" description="Helical" evidence="6">
    <location>
        <begin position="390"/>
        <end position="411"/>
    </location>
</feature>
<feature type="transmembrane region" description="Helical" evidence="6">
    <location>
        <begin position="423"/>
        <end position="446"/>
    </location>
</feature>
<feature type="transmembrane region" description="Helical" evidence="6">
    <location>
        <begin position="458"/>
        <end position="480"/>
    </location>
</feature>
<accession>A0A7D8YPN6</accession>
<comment type="subcellular location">
    <subcellularLocation>
        <location evidence="1">Membrane</location>
        <topology evidence="1">Multi-pass membrane protein</topology>
    </subcellularLocation>
</comment>
<dbReference type="PROSITE" id="PS50850">
    <property type="entry name" value="MFS"/>
    <property type="match status" value="1"/>
</dbReference>
<evidence type="ECO:0000256" key="2">
    <source>
        <dbReference type="ARBA" id="ARBA00022692"/>
    </source>
</evidence>
<dbReference type="PANTHER" id="PTHR23502">
    <property type="entry name" value="MAJOR FACILITATOR SUPERFAMILY"/>
    <property type="match status" value="1"/>
</dbReference>
<dbReference type="Proteomes" id="UP000481288">
    <property type="component" value="Unassembled WGS sequence"/>
</dbReference>
<comment type="caution">
    <text evidence="8">The sequence shown here is derived from an EMBL/GenBank/DDBJ whole genome shotgun (WGS) entry which is preliminary data.</text>
</comment>
<name>A0A7D8YPN6_9HELO</name>
<dbReference type="GO" id="GO:0005886">
    <property type="term" value="C:plasma membrane"/>
    <property type="evidence" value="ECO:0007669"/>
    <property type="project" value="TreeGrafter"/>
</dbReference>
<evidence type="ECO:0000256" key="3">
    <source>
        <dbReference type="ARBA" id="ARBA00022989"/>
    </source>
</evidence>
<dbReference type="FunFam" id="1.20.1250.20:FF:000011">
    <property type="entry name" value="MFS multidrug transporter, putative"/>
    <property type="match status" value="1"/>
</dbReference>
<dbReference type="InterPro" id="IPR036259">
    <property type="entry name" value="MFS_trans_sf"/>
</dbReference>
<feature type="region of interest" description="Disordered" evidence="5">
    <location>
        <begin position="1"/>
        <end position="23"/>
    </location>
</feature>
<evidence type="ECO:0000313" key="8">
    <source>
        <dbReference type="EMBL" id="TVY55988.1"/>
    </source>
</evidence>
<dbReference type="Gene3D" id="1.20.1250.20">
    <property type="entry name" value="MFS general substrate transporter like domains"/>
    <property type="match status" value="1"/>
</dbReference>
<reference evidence="8 9" key="1">
    <citation type="submission" date="2018-05" db="EMBL/GenBank/DDBJ databases">
        <title>Whole genome sequencing for identification of molecular markers to develop diagnostic detection tools for the regulated plant pathogen Lachnellula willkommii.</title>
        <authorList>
            <person name="Giroux E."/>
            <person name="Bilodeau G."/>
        </authorList>
    </citation>
    <scope>NUCLEOTIDE SEQUENCE [LARGE SCALE GENOMIC DNA]</scope>
    <source>
        <strain evidence="8 9">CBS 625.97</strain>
    </source>
</reference>
<evidence type="ECO:0000259" key="7">
    <source>
        <dbReference type="PROSITE" id="PS50850"/>
    </source>
</evidence>
<dbReference type="OrthoDB" id="446368at2759"/>
<keyword evidence="2 6" id="KW-0812">Transmembrane</keyword>
<feature type="transmembrane region" description="Helical" evidence="6">
    <location>
        <begin position="325"/>
        <end position="344"/>
    </location>
</feature>
<evidence type="ECO:0000256" key="6">
    <source>
        <dbReference type="SAM" id="Phobius"/>
    </source>
</evidence>
<keyword evidence="4 6" id="KW-0472">Membrane</keyword>
<evidence type="ECO:0000256" key="4">
    <source>
        <dbReference type="ARBA" id="ARBA00023136"/>
    </source>
</evidence>
<dbReference type="SUPFAM" id="SSF103473">
    <property type="entry name" value="MFS general substrate transporter"/>
    <property type="match status" value="1"/>
</dbReference>
<evidence type="ECO:0000313" key="9">
    <source>
        <dbReference type="Proteomes" id="UP000481288"/>
    </source>
</evidence>
<feature type="transmembrane region" description="Helical" evidence="6">
    <location>
        <begin position="208"/>
        <end position="230"/>
    </location>
</feature>
<organism evidence="8 9">
    <name type="scientific">Lachnellula cervina</name>
    <dbReference type="NCBI Taxonomy" id="1316786"/>
    <lineage>
        <taxon>Eukaryota</taxon>
        <taxon>Fungi</taxon>
        <taxon>Dikarya</taxon>
        <taxon>Ascomycota</taxon>
        <taxon>Pezizomycotina</taxon>
        <taxon>Leotiomycetes</taxon>
        <taxon>Helotiales</taxon>
        <taxon>Lachnaceae</taxon>
        <taxon>Lachnellula</taxon>
    </lineage>
</organism>
<evidence type="ECO:0000256" key="1">
    <source>
        <dbReference type="ARBA" id="ARBA00004141"/>
    </source>
</evidence>